<dbReference type="AlphaFoldDB" id="A0A3M2L8H8"/>
<keyword evidence="2" id="KW-0378">Hydrolase</keyword>
<evidence type="ECO:0000313" key="6">
    <source>
        <dbReference type="Proteomes" id="UP000279275"/>
    </source>
</evidence>
<protein>
    <submittedName>
        <fullName evidence="5">PD-(D/E)XK nuclease family protein</fullName>
    </submittedName>
</protein>
<evidence type="ECO:0000256" key="2">
    <source>
        <dbReference type="ARBA" id="ARBA00022806"/>
    </source>
</evidence>
<dbReference type="GO" id="GO:0004386">
    <property type="term" value="F:helicase activity"/>
    <property type="evidence" value="ECO:0007669"/>
    <property type="project" value="UniProtKB-KW"/>
</dbReference>
<feature type="domain" description="PD-(D/E)XK endonuclease-like" evidence="4">
    <location>
        <begin position="209"/>
        <end position="451"/>
    </location>
</feature>
<reference evidence="5 6" key="1">
    <citation type="submission" date="2018-10" db="EMBL/GenBank/DDBJ databases">
        <title>Isolation from cow dung.</title>
        <authorList>
            <person name="Ling L."/>
        </authorList>
    </citation>
    <scope>NUCLEOTIDE SEQUENCE [LARGE SCALE GENOMIC DNA]</scope>
    <source>
        <strain evidence="5 6">NEAU-LL90</strain>
    </source>
</reference>
<evidence type="ECO:0000256" key="1">
    <source>
        <dbReference type="ARBA" id="ARBA00022763"/>
    </source>
</evidence>
<keyword evidence="2" id="KW-0347">Helicase</keyword>
<gene>
    <name evidence="5" type="ORF">EBN03_12055</name>
</gene>
<keyword evidence="1" id="KW-0227">DNA damage</keyword>
<dbReference type="Pfam" id="PF12705">
    <property type="entry name" value="PDDEXK_1"/>
    <property type="match status" value="1"/>
</dbReference>
<evidence type="ECO:0000256" key="3">
    <source>
        <dbReference type="ARBA" id="ARBA00023204"/>
    </source>
</evidence>
<keyword evidence="2" id="KW-0067">ATP-binding</keyword>
<dbReference type="EMBL" id="RFFH01000004">
    <property type="protein sequence ID" value="RMI32990.1"/>
    <property type="molecule type" value="Genomic_DNA"/>
</dbReference>
<dbReference type="Proteomes" id="UP000279275">
    <property type="component" value="Unassembled WGS sequence"/>
</dbReference>
<dbReference type="OrthoDB" id="3588062at2"/>
<evidence type="ECO:0000313" key="5">
    <source>
        <dbReference type="EMBL" id="RMI32990.1"/>
    </source>
</evidence>
<evidence type="ECO:0000259" key="4">
    <source>
        <dbReference type="Pfam" id="PF12705"/>
    </source>
</evidence>
<comment type="caution">
    <text evidence="5">The sequence shown here is derived from an EMBL/GenBank/DDBJ whole genome shotgun (WGS) entry which is preliminary data.</text>
</comment>
<name>A0A3M2L8H8_9NOCA</name>
<sequence length="477" mass="52535">MEWTTQALLRYLEARDAVQSARDDPSDRTEPMPFEWVALTDRATAGPDSRGVIRYERTAWGRRYISHDHRVREIWLPSIRTARADRADTEKAAIADVLARGTACRKPSYGKLYEAVAGYPSRLPERVRIFAFGCGDGTAEPVLDWDQQEIGQRYREYAAPAFARAVSGVGAVPGSDCIGCKALDSCTALPRTPSLWGSQPGDRRPRRSVSAWDLRVYDQCPARYHLTRRLHLGSSQVEHEAATRGRAVDAWLNDQHRQRPSGGCRTIAGPSDPGNWSAGAHHLAGRPAHDGASMLAQHKALCPIDGLAPEERVLVQHQVTGYIPELDVVVIATPDLLYTDSGSWVWRETKTATARLWEGRSLLRSYPQLALAVLLLAAGVPATGPRSPRVEFELLYPGDSTLEQLDPTRADVVDEARRVIAALAGPLLRDDSFHPEPGRDCHDCEARPWCRPGSDYIADNPAPAAVQAAVEIRPEGT</sequence>
<keyword evidence="2" id="KW-0547">Nucleotide-binding</keyword>
<keyword evidence="3" id="KW-0234">DNA repair</keyword>
<organism evidence="5 6">
    <name type="scientific">Nocardia stercoris</name>
    <dbReference type="NCBI Taxonomy" id="2483361"/>
    <lineage>
        <taxon>Bacteria</taxon>
        <taxon>Bacillati</taxon>
        <taxon>Actinomycetota</taxon>
        <taxon>Actinomycetes</taxon>
        <taxon>Mycobacteriales</taxon>
        <taxon>Nocardiaceae</taxon>
        <taxon>Nocardia</taxon>
    </lineage>
</organism>
<keyword evidence="6" id="KW-1185">Reference proteome</keyword>
<accession>A0A3M2L8H8</accession>
<dbReference type="InterPro" id="IPR038726">
    <property type="entry name" value="PDDEXK_AddAB-type"/>
</dbReference>
<dbReference type="GO" id="GO:0006281">
    <property type="term" value="P:DNA repair"/>
    <property type="evidence" value="ECO:0007669"/>
    <property type="project" value="UniProtKB-KW"/>
</dbReference>
<proteinExistence type="predicted"/>